<feature type="signal peptide" evidence="10">
    <location>
        <begin position="1"/>
        <end position="16"/>
    </location>
</feature>
<dbReference type="GO" id="GO:0006506">
    <property type="term" value="P:GPI anchor biosynthetic process"/>
    <property type="evidence" value="ECO:0007669"/>
    <property type="project" value="UniProtKB-UniPathway"/>
</dbReference>
<evidence type="ECO:0000256" key="10">
    <source>
        <dbReference type="SAM" id="SignalP"/>
    </source>
</evidence>
<dbReference type="PANTHER" id="PTHR13121:SF0">
    <property type="entry name" value="PHOSPHATIDYLINOSITOL GLYCAN ANCHOR BIOSYNTHESIS CLASS U PROTEIN"/>
    <property type="match status" value="1"/>
</dbReference>
<accession>A0A504Y773</accession>
<dbReference type="OrthoDB" id="549017at2759"/>
<dbReference type="AlphaFoldDB" id="A0A504Y773"/>
<feature type="chain" id="PRO_5021432476" evidence="10">
    <location>
        <begin position="17"/>
        <end position="300"/>
    </location>
</feature>
<sequence length="300" mass="34115">MRIPLVLLGLSLRLLAQKYASKEFVESFTYSPMDQWDSLLEGIYLTKRNMSAYDNNLVHQPPLVLHLWSKLLPLLSGRETLLFLFLELIMIGSLLNFSLVCISTILETEKYRKSVNKSSRGMLLSRSHFDLAPTLVLICYSVNPYSIVSFAAQSTSIVWNIVGVWSLIACFSGHLIMASCLCAVGCYLRFYPGYMLLPILITPFSLPAASGLPRRLLRATASLLGFALTLASLFWASYLLENGQWLFLNSVYLYQFTFADCTAQLGIYWYMFVEMFEHFQDLFVWVFQLLLPVLVVALSL</sequence>
<evidence type="ECO:0000256" key="9">
    <source>
        <dbReference type="SAM" id="Phobius"/>
    </source>
</evidence>
<comment type="caution">
    <text evidence="11">The sequence shown here is derived from an EMBL/GenBank/DDBJ whole genome shotgun (WGS) entry which is preliminary data.</text>
</comment>
<feature type="transmembrane region" description="Helical" evidence="9">
    <location>
        <begin position="282"/>
        <end position="299"/>
    </location>
</feature>
<evidence type="ECO:0000256" key="5">
    <source>
        <dbReference type="ARBA" id="ARBA00022692"/>
    </source>
</evidence>
<feature type="transmembrane region" description="Helical" evidence="9">
    <location>
        <begin position="164"/>
        <end position="188"/>
    </location>
</feature>
<feature type="transmembrane region" description="Helical" evidence="9">
    <location>
        <begin position="219"/>
        <end position="240"/>
    </location>
</feature>
<feature type="transmembrane region" description="Helical" evidence="9">
    <location>
        <begin position="81"/>
        <end position="106"/>
    </location>
</feature>
<keyword evidence="5 9" id="KW-0812">Transmembrane</keyword>
<evidence type="ECO:0000256" key="1">
    <source>
        <dbReference type="ARBA" id="ARBA00004477"/>
    </source>
</evidence>
<gene>
    <name evidence="11" type="ORF">FGIG_01114</name>
</gene>
<keyword evidence="12" id="KW-1185">Reference proteome</keyword>
<dbReference type="Proteomes" id="UP000316759">
    <property type="component" value="Unassembled WGS sequence"/>
</dbReference>
<keyword evidence="7 9" id="KW-1133">Transmembrane helix</keyword>
<evidence type="ECO:0000256" key="7">
    <source>
        <dbReference type="ARBA" id="ARBA00022989"/>
    </source>
</evidence>
<evidence type="ECO:0000256" key="3">
    <source>
        <dbReference type="ARBA" id="ARBA00010026"/>
    </source>
</evidence>
<feature type="transmembrane region" description="Helical" evidence="9">
    <location>
        <begin position="127"/>
        <end position="152"/>
    </location>
</feature>
<keyword evidence="6" id="KW-0256">Endoplasmic reticulum</keyword>
<reference evidence="11 12" key="1">
    <citation type="submission" date="2019-04" db="EMBL/GenBank/DDBJ databases">
        <title>Annotation for the trematode Fasciola gigantica.</title>
        <authorList>
            <person name="Choi Y.-J."/>
        </authorList>
    </citation>
    <scope>NUCLEOTIDE SEQUENCE [LARGE SCALE GENOMIC DNA]</scope>
    <source>
        <strain evidence="11">Uganda_cow_1</strain>
    </source>
</reference>
<evidence type="ECO:0000256" key="8">
    <source>
        <dbReference type="ARBA" id="ARBA00023136"/>
    </source>
</evidence>
<feature type="transmembrane region" description="Helical" evidence="9">
    <location>
        <begin position="252"/>
        <end position="270"/>
    </location>
</feature>
<dbReference type="EMBL" id="SUNJ01014066">
    <property type="protein sequence ID" value="TPP56793.1"/>
    <property type="molecule type" value="Genomic_DNA"/>
</dbReference>
<dbReference type="InterPro" id="IPR009600">
    <property type="entry name" value="PIG-U"/>
</dbReference>
<evidence type="ECO:0000313" key="11">
    <source>
        <dbReference type="EMBL" id="TPP56793.1"/>
    </source>
</evidence>
<dbReference type="GO" id="GO:0042765">
    <property type="term" value="C:GPI-anchor transamidase complex"/>
    <property type="evidence" value="ECO:0007669"/>
    <property type="project" value="InterPro"/>
</dbReference>
<comment type="subcellular location">
    <subcellularLocation>
        <location evidence="1">Endoplasmic reticulum membrane</location>
        <topology evidence="1">Multi-pass membrane protein</topology>
    </subcellularLocation>
</comment>
<keyword evidence="4" id="KW-0337">GPI-anchor biosynthesis</keyword>
<dbReference type="GO" id="GO:0016255">
    <property type="term" value="P:attachment of GPI anchor to protein"/>
    <property type="evidence" value="ECO:0007669"/>
    <property type="project" value="InterPro"/>
</dbReference>
<evidence type="ECO:0000256" key="6">
    <source>
        <dbReference type="ARBA" id="ARBA00022824"/>
    </source>
</evidence>
<dbReference type="STRING" id="46835.A0A504Y773"/>
<proteinExistence type="inferred from homology"/>
<name>A0A504Y773_FASGI</name>
<dbReference type="UniPathway" id="UPA00196"/>
<evidence type="ECO:0000256" key="2">
    <source>
        <dbReference type="ARBA" id="ARBA00004687"/>
    </source>
</evidence>
<comment type="pathway">
    <text evidence="2">Glycolipid biosynthesis; glycosylphosphatidylinositol-anchor biosynthesis.</text>
</comment>
<feature type="non-terminal residue" evidence="11">
    <location>
        <position position="300"/>
    </location>
</feature>
<keyword evidence="8 9" id="KW-0472">Membrane</keyword>
<dbReference type="PANTHER" id="PTHR13121">
    <property type="entry name" value="GPI TRANSAMIDASE COMPONENT PIG-U"/>
    <property type="match status" value="1"/>
</dbReference>
<dbReference type="GO" id="GO:0051301">
    <property type="term" value="P:cell division"/>
    <property type="evidence" value="ECO:0007669"/>
    <property type="project" value="UniProtKB-KW"/>
</dbReference>
<keyword evidence="11" id="KW-0132">Cell division</keyword>
<feature type="transmembrane region" description="Helical" evidence="9">
    <location>
        <begin position="195"/>
        <end position="213"/>
    </location>
</feature>
<comment type="similarity">
    <text evidence="3">Belongs to the PIGU family.</text>
</comment>
<keyword evidence="11" id="KW-0131">Cell cycle</keyword>
<keyword evidence="10" id="KW-0732">Signal</keyword>
<dbReference type="Pfam" id="PF06728">
    <property type="entry name" value="PIG-U"/>
    <property type="match status" value="1"/>
</dbReference>
<evidence type="ECO:0000256" key="4">
    <source>
        <dbReference type="ARBA" id="ARBA00022502"/>
    </source>
</evidence>
<evidence type="ECO:0000313" key="12">
    <source>
        <dbReference type="Proteomes" id="UP000316759"/>
    </source>
</evidence>
<organism evidence="11 12">
    <name type="scientific">Fasciola gigantica</name>
    <name type="common">Giant liver fluke</name>
    <dbReference type="NCBI Taxonomy" id="46835"/>
    <lineage>
        <taxon>Eukaryota</taxon>
        <taxon>Metazoa</taxon>
        <taxon>Spiralia</taxon>
        <taxon>Lophotrochozoa</taxon>
        <taxon>Platyhelminthes</taxon>
        <taxon>Trematoda</taxon>
        <taxon>Digenea</taxon>
        <taxon>Plagiorchiida</taxon>
        <taxon>Echinostomata</taxon>
        <taxon>Echinostomatoidea</taxon>
        <taxon>Fasciolidae</taxon>
        <taxon>Fasciola</taxon>
    </lineage>
</organism>
<protein>
    <submittedName>
        <fullName evidence="11">CDC91 cell division cycle 91 1</fullName>
    </submittedName>
</protein>